<accession>A0A5A7RKD4</accession>
<reference evidence="8" key="1">
    <citation type="journal article" date="2019" name="Curr. Biol.">
        <title>Genome Sequence of Striga asiatica Provides Insight into the Evolution of Plant Parasitism.</title>
        <authorList>
            <person name="Yoshida S."/>
            <person name="Kim S."/>
            <person name="Wafula E.K."/>
            <person name="Tanskanen J."/>
            <person name="Kim Y.M."/>
            <person name="Honaas L."/>
            <person name="Yang Z."/>
            <person name="Spallek T."/>
            <person name="Conn C.E."/>
            <person name="Ichihashi Y."/>
            <person name="Cheong K."/>
            <person name="Cui S."/>
            <person name="Der J.P."/>
            <person name="Gundlach H."/>
            <person name="Jiao Y."/>
            <person name="Hori C."/>
            <person name="Ishida J.K."/>
            <person name="Kasahara H."/>
            <person name="Kiba T."/>
            <person name="Kim M.S."/>
            <person name="Koo N."/>
            <person name="Laohavisit A."/>
            <person name="Lee Y.H."/>
            <person name="Lumba S."/>
            <person name="McCourt P."/>
            <person name="Mortimer J.C."/>
            <person name="Mutuku J.M."/>
            <person name="Nomura T."/>
            <person name="Sasaki-Sekimoto Y."/>
            <person name="Seto Y."/>
            <person name="Wang Y."/>
            <person name="Wakatake T."/>
            <person name="Sakakibara H."/>
            <person name="Demura T."/>
            <person name="Yamaguchi S."/>
            <person name="Yoneyama K."/>
            <person name="Manabe R.I."/>
            <person name="Nelson D.C."/>
            <person name="Schulman A.H."/>
            <person name="Timko M.P."/>
            <person name="dePamphilis C.W."/>
            <person name="Choi D."/>
            <person name="Shirasu K."/>
        </authorList>
    </citation>
    <scope>NUCLEOTIDE SEQUENCE [LARGE SCALE GENOMIC DNA]</scope>
    <source>
        <strain evidence="8">cv. UVA1</strain>
    </source>
</reference>
<dbReference type="AlphaFoldDB" id="A0A5A7RKD4"/>
<dbReference type="GO" id="GO:0003677">
    <property type="term" value="F:DNA binding"/>
    <property type="evidence" value="ECO:0007669"/>
    <property type="project" value="UniProtKB-KW"/>
</dbReference>
<dbReference type="InterPro" id="IPR011598">
    <property type="entry name" value="bHLH_dom"/>
</dbReference>
<organism evidence="7 8">
    <name type="scientific">Striga asiatica</name>
    <name type="common">Asiatic witchweed</name>
    <name type="synonym">Buchnera asiatica</name>
    <dbReference type="NCBI Taxonomy" id="4170"/>
    <lineage>
        <taxon>Eukaryota</taxon>
        <taxon>Viridiplantae</taxon>
        <taxon>Streptophyta</taxon>
        <taxon>Embryophyta</taxon>
        <taxon>Tracheophyta</taxon>
        <taxon>Spermatophyta</taxon>
        <taxon>Magnoliopsida</taxon>
        <taxon>eudicotyledons</taxon>
        <taxon>Gunneridae</taxon>
        <taxon>Pentapetalae</taxon>
        <taxon>asterids</taxon>
        <taxon>lamiids</taxon>
        <taxon>Lamiales</taxon>
        <taxon>Orobanchaceae</taxon>
        <taxon>Buchnereae</taxon>
        <taxon>Striga</taxon>
    </lineage>
</organism>
<dbReference type="GO" id="GO:0003700">
    <property type="term" value="F:DNA-binding transcription factor activity"/>
    <property type="evidence" value="ECO:0007669"/>
    <property type="project" value="InterPro"/>
</dbReference>
<comment type="caution">
    <text evidence="7">The sequence shown here is derived from an EMBL/GenBank/DDBJ whole genome shotgun (WGS) entry which is preliminary data.</text>
</comment>
<dbReference type="Gene3D" id="4.10.280.10">
    <property type="entry name" value="Helix-loop-helix DNA-binding domain"/>
    <property type="match status" value="1"/>
</dbReference>
<sequence>MKTTAALKRHSEAERRRRERINAHLQILRDLVCTKEKMDKATLLGEVVSQLKELKTAAKHATEGLNIPIDTDDVNIEMINGLFYIRASICCDYGPELLSGIKEALIDLPFRLSECKISTLGDRVKIVLIMSKGEKKEDTELLVTSLRAALCDIIKKASALAEYPRQLHFPLKRQRVLYD</sequence>
<dbReference type="GO" id="GO:0005634">
    <property type="term" value="C:nucleus"/>
    <property type="evidence" value="ECO:0007669"/>
    <property type="project" value="UniProtKB-SubCell"/>
</dbReference>
<keyword evidence="8" id="KW-1185">Reference proteome</keyword>
<evidence type="ECO:0000313" key="8">
    <source>
        <dbReference type="Proteomes" id="UP000325081"/>
    </source>
</evidence>
<dbReference type="Proteomes" id="UP000325081">
    <property type="component" value="Unassembled WGS sequence"/>
</dbReference>
<dbReference type="SMART" id="SM00353">
    <property type="entry name" value="HLH"/>
    <property type="match status" value="1"/>
</dbReference>
<dbReference type="Pfam" id="PF00010">
    <property type="entry name" value="HLH"/>
    <property type="match status" value="1"/>
</dbReference>
<evidence type="ECO:0000313" key="7">
    <source>
        <dbReference type="EMBL" id="GER57656.1"/>
    </source>
</evidence>
<evidence type="ECO:0000256" key="2">
    <source>
        <dbReference type="ARBA" id="ARBA00023015"/>
    </source>
</evidence>
<keyword evidence="3 7" id="KW-0238">DNA-binding</keyword>
<feature type="domain" description="BHLH" evidence="6">
    <location>
        <begin position="5"/>
        <end position="54"/>
    </location>
</feature>
<dbReference type="EMBL" id="BKCP01013514">
    <property type="protein sequence ID" value="GER57656.1"/>
    <property type="molecule type" value="Genomic_DNA"/>
</dbReference>
<dbReference type="InterPro" id="IPR036638">
    <property type="entry name" value="HLH_DNA-bd_sf"/>
</dbReference>
<dbReference type="PROSITE" id="PS50888">
    <property type="entry name" value="BHLH"/>
    <property type="match status" value="1"/>
</dbReference>
<dbReference type="PANTHER" id="PTHR45844">
    <property type="entry name" value="TRANSCRIPTION FACTOR BHLH30"/>
    <property type="match status" value="1"/>
</dbReference>
<dbReference type="OrthoDB" id="71302at2759"/>
<comment type="subcellular location">
    <subcellularLocation>
        <location evidence="1">Nucleus</location>
    </subcellularLocation>
</comment>
<name>A0A5A7RKD4_STRAF</name>
<evidence type="ECO:0000259" key="6">
    <source>
        <dbReference type="PROSITE" id="PS50888"/>
    </source>
</evidence>
<evidence type="ECO:0000256" key="4">
    <source>
        <dbReference type="ARBA" id="ARBA00023163"/>
    </source>
</evidence>
<evidence type="ECO:0000256" key="3">
    <source>
        <dbReference type="ARBA" id="ARBA00023125"/>
    </source>
</evidence>
<protein>
    <submittedName>
        <fullName evidence="7">Basic helix-loop-helix (BHLH) DNA-bindingsuperfamily protein</fullName>
    </submittedName>
</protein>
<keyword evidence="2" id="KW-0805">Transcription regulation</keyword>
<dbReference type="SUPFAM" id="SSF47459">
    <property type="entry name" value="HLH, helix-loop-helix DNA-binding domain"/>
    <property type="match status" value="1"/>
</dbReference>
<dbReference type="PANTHER" id="PTHR45844:SF9">
    <property type="entry name" value="OS09G0463900 PROTEIN"/>
    <property type="match status" value="1"/>
</dbReference>
<evidence type="ECO:0000256" key="5">
    <source>
        <dbReference type="ARBA" id="ARBA00023242"/>
    </source>
</evidence>
<gene>
    <name evidence="7" type="ORF">STAS_35478</name>
</gene>
<evidence type="ECO:0000256" key="1">
    <source>
        <dbReference type="ARBA" id="ARBA00004123"/>
    </source>
</evidence>
<proteinExistence type="predicted"/>
<keyword evidence="5" id="KW-0539">Nucleus</keyword>
<dbReference type="InterPro" id="IPR045847">
    <property type="entry name" value="AIG1-like"/>
</dbReference>
<keyword evidence="4" id="KW-0804">Transcription</keyword>
<dbReference type="GO" id="GO:0046983">
    <property type="term" value="F:protein dimerization activity"/>
    <property type="evidence" value="ECO:0007669"/>
    <property type="project" value="InterPro"/>
</dbReference>